<protein>
    <recommendedName>
        <fullName evidence="5">Lipoprotein</fullName>
    </recommendedName>
</protein>
<evidence type="ECO:0008006" key="5">
    <source>
        <dbReference type="Google" id="ProtNLM"/>
    </source>
</evidence>
<keyword evidence="4" id="KW-1185">Reference proteome</keyword>
<dbReference type="AlphaFoldDB" id="A0A511Z171"/>
<feature type="signal peptide" evidence="2">
    <location>
        <begin position="1"/>
        <end position="15"/>
    </location>
</feature>
<organism evidence="3 4">
    <name type="scientific">Actinotalea fermentans</name>
    <dbReference type="NCBI Taxonomy" id="43671"/>
    <lineage>
        <taxon>Bacteria</taxon>
        <taxon>Bacillati</taxon>
        <taxon>Actinomycetota</taxon>
        <taxon>Actinomycetes</taxon>
        <taxon>Micrococcales</taxon>
        <taxon>Cellulomonadaceae</taxon>
        <taxon>Actinotalea</taxon>
    </lineage>
</organism>
<dbReference type="EMBL" id="BJYK01000009">
    <property type="protein sequence ID" value="GEN81198.1"/>
    <property type="molecule type" value="Genomic_DNA"/>
</dbReference>
<feature type="compositionally biased region" description="Low complexity" evidence="1">
    <location>
        <begin position="24"/>
        <end position="37"/>
    </location>
</feature>
<feature type="compositionally biased region" description="Low complexity" evidence="1">
    <location>
        <begin position="45"/>
        <end position="58"/>
    </location>
</feature>
<sequence length="204" mass="19981">MAALAVVGLALLALAGCTGDDEPAASPSPTAPASAEPTPEPPESPSAEPSAEATAEETPAATGIVLDAAGVGGIAMGTPDPRAALEALLGPAEQETNDVACGPGDVDALSWGALSVSTLEGALWGWDINPHRGALSADVVVASGVTPYQPLSDALALPGATTPQYLASLDMLYVEAGGVQFYGSGSDAATSQVELTGVNVITCG</sequence>
<proteinExistence type="predicted"/>
<dbReference type="Proteomes" id="UP000321484">
    <property type="component" value="Unassembled WGS sequence"/>
</dbReference>
<reference evidence="3 4" key="1">
    <citation type="submission" date="2019-07" db="EMBL/GenBank/DDBJ databases">
        <title>Whole genome shotgun sequence of Actinotalea fermentans NBRC 105374.</title>
        <authorList>
            <person name="Hosoyama A."/>
            <person name="Uohara A."/>
            <person name="Ohji S."/>
            <person name="Ichikawa N."/>
        </authorList>
    </citation>
    <scope>NUCLEOTIDE SEQUENCE [LARGE SCALE GENOMIC DNA]</scope>
    <source>
        <strain evidence="3 4">NBRC 105374</strain>
    </source>
</reference>
<comment type="caution">
    <text evidence="3">The sequence shown here is derived from an EMBL/GenBank/DDBJ whole genome shotgun (WGS) entry which is preliminary data.</text>
</comment>
<evidence type="ECO:0000256" key="2">
    <source>
        <dbReference type="SAM" id="SignalP"/>
    </source>
</evidence>
<feature type="chain" id="PRO_5038885671" description="Lipoprotein" evidence="2">
    <location>
        <begin position="16"/>
        <end position="204"/>
    </location>
</feature>
<gene>
    <name evidence="3" type="ORF">AFE02nite_29320</name>
</gene>
<name>A0A511Z171_9CELL</name>
<evidence type="ECO:0000256" key="1">
    <source>
        <dbReference type="SAM" id="MobiDB-lite"/>
    </source>
</evidence>
<keyword evidence="2" id="KW-0732">Signal</keyword>
<evidence type="ECO:0000313" key="3">
    <source>
        <dbReference type="EMBL" id="GEN81198.1"/>
    </source>
</evidence>
<feature type="region of interest" description="Disordered" evidence="1">
    <location>
        <begin position="18"/>
        <end position="58"/>
    </location>
</feature>
<evidence type="ECO:0000313" key="4">
    <source>
        <dbReference type="Proteomes" id="UP000321484"/>
    </source>
</evidence>
<accession>A0A511Z171</accession>